<keyword evidence="6" id="KW-0560">Oxidoreductase</keyword>
<feature type="domain" description="Cytochrome c" evidence="10">
    <location>
        <begin position="477"/>
        <end position="553"/>
    </location>
</feature>
<evidence type="ECO:0000259" key="10">
    <source>
        <dbReference type="PROSITE" id="PS51007"/>
    </source>
</evidence>
<evidence type="ECO:0000256" key="3">
    <source>
        <dbReference type="ARBA" id="ARBA00022617"/>
    </source>
</evidence>
<name>A0A1G9SRZ1_9SPHI</name>
<evidence type="ECO:0000256" key="2">
    <source>
        <dbReference type="ARBA" id="ARBA00008156"/>
    </source>
</evidence>
<accession>A0A1G9SRZ1</accession>
<dbReference type="SUPFAM" id="SSF46626">
    <property type="entry name" value="Cytochrome c"/>
    <property type="match status" value="1"/>
</dbReference>
<evidence type="ECO:0000256" key="9">
    <source>
        <dbReference type="SAM" id="SignalP"/>
    </source>
</evidence>
<dbReference type="GO" id="GO:0016020">
    <property type="term" value="C:membrane"/>
    <property type="evidence" value="ECO:0007669"/>
    <property type="project" value="InterPro"/>
</dbReference>
<keyword evidence="7 8" id="KW-0408">Iron</keyword>
<keyword evidence="3 8" id="KW-0349">Heme</keyword>
<evidence type="ECO:0000256" key="8">
    <source>
        <dbReference type="PROSITE-ProRule" id="PRU00433"/>
    </source>
</evidence>
<dbReference type="PANTHER" id="PTHR32303:SF4">
    <property type="entry name" value="QUINOPROTEIN GLUCOSE DEHYDROGENASE"/>
    <property type="match status" value="1"/>
</dbReference>
<evidence type="ECO:0000313" key="12">
    <source>
        <dbReference type="Proteomes" id="UP000199226"/>
    </source>
</evidence>
<dbReference type="InterPro" id="IPR009056">
    <property type="entry name" value="Cyt_c-like_dom"/>
</dbReference>
<keyword evidence="12" id="KW-1185">Reference proteome</keyword>
<dbReference type="Gene3D" id="1.10.760.10">
    <property type="entry name" value="Cytochrome c-like domain"/>
    <property type="match status" value="1"/>
</dbReference>
<feature type="chain" id="PRO_5011713157" evidence="9">
    <location>
        <begin position="22"/>
        <end position="718"/>
    </location>
</feature>
<keyword evidence="4 8" id="KW-0479">Metal-binding</keyword>
<dbReference type="PROSITE" id="PS51007">
    <property type="entry name" value="CYTC"/>
    <property type="match status" value="1"/>
</dbReference>
<evidence type="ECO:0000256" key="1">
    <source>
        <dbReference type="ARBA" id="ARBA00001931"/>
    </source>
</evidence>
<keyword evidence="5 9" id="KW-0732">Signal</keyword>
<dbReference type="InterPro" id="IPR011047">
    <property type="entry name" value="Quinoprotein_ADH-like_sf"/>
</dbReference>
<dbReference type="InterPro" id="IPR002372">
    <property type="entry name" value="PQQ_rpt_dom"/>
</dbReference>
<dbReference type="SMART" id="SM00564">
    <property type="entry name" value="PQQ"/>
    <property type="match status" value="5"/>
</dbReference>
<organism evidence="11 12">
    <name type="scientific">Daejeonella rubra</name>
    <dbReference type="NCBI Taxonomy" id="990371"/>
    <lineage>
        <taxon>Bacteria</taxon>
        <taxon>Pseudomonadati</taxon>
        <taxon>Bacteroidota</taxon>
        <taxon>Sphingobacteriia</taxon>
        <taxon>Sphingobacteriales</taxon>
        <taxon>Sphingobacteriaceae</taxon>
        <taxon>Daejeonella</taxon>
    </lineage>
</organism>
<dbReference type="PANTHER" id="PTHR32303">
    <property type="entry name" value="QUINOPROTEIN ALCOHOL DEHYDROGENASE (CYTOCHROME C)"/>
    <property type="match status" value="1"/>
</dbReference>
<proteinExistence type="inferred from homology"/>
<gene>
    <name evidence="11" type="ORF">SAMN05421813_1118</name>
</gene>
<protein>
    <submittedName>
        <fullName evidence="11">Quinoprotein glucose dehydrogenase</fullName>
    </submittedName>
</protein>
<dbReference type="InterPro" id="IPR017511">
    <property type="entry name" value="PQQ_mDH"/>
</dbReference>
<dbReference type="Gene3D" id="2.140.10.10">
    <property type="entry name" value="Quinoprotein alcohol dehydrogenase-like superfamily"/>
    <property type="match status" value="2"/>
</dbReference>
<dbReference type="AlphaFoldDB" id="A0A1G9SRZ1"/>
<dbReference type="STRING" id="990371.SAMN05421813_1118"/>
<dbReference type="Pfam" id="PF01011">
    <property type="entry name" value="PQQ"/>
    <property type="match status" value="2"/>
</dbReference>
<evidence type="ECO:0000313" key="11">
    <source>
        <dbReference type="EMBL" id="SDM38216.1"/>
    </source>
</evidence>
<evidence type="ECO:0000256" key="7">
    <source>
        <dbReference type="ARBA" id="ARBA00023004"/>
    </source>
</evidence>
<evidence type="ECO:0000256" key="5">
    <source>
        <dbReference type="ARBA" id="ARBA00022729"/>
    </source>
</evidence>
<evidence type="ECO:0000256" key="6">
    <source>
        <dbReference type="ARBA" id="ARBA00023002"/>
    </source>
</evidence>
<dbReference type="GO" id="GO:0008876">
    <property type="term" value="F:quinoprotein glucose dehydrogenase activity"/>
    <property type="evidence" value="ECO:0007669"/>
    <property type="project" value="TreeGrafter"/>
</dbReference>
<dbReference type="InterPro" id="IPR036909">
    <property type="entry name" value="Cyt_c-like_dom_sf"/>
</dbReference>
<comment type="cofactor">
    <cofactor evidence="1">
        <name>pyrroloquinoline quinone</name>
        <dbReference type="ChEBI" id="CHEBI:58442"/>
    </cofactor>
</comment>
<dbReference type="Pfam" id="PF13442">
    <property type="entry name" value="Cytochrome_CBB3"/>
    <property type="match status" value="1"/>
</dbReference>
<evidence type="ECO:0000256" key="4">
    <source>
        <dbReference type="ARBA" id="ARBA00022723"/>
    </source>
</evidence>
<dbReference type="GO" id="GO:0046872">
    <property type="term" value="F:metal ion binding"/>
    <property type="evidence" value="ECO:0007669"/>
    <property type="project" value="UniProtKB-KW"/>
</dbReference>
<dbReference type="GO" id="GO:0009055">
    <property type="term" value="F:electron transfer activity"/>
    <property type="evidence" value="ECO:0007669"/>
    <property type="project" value="InterPro"/>
</dbReference>
<dbReference type="CDD" id="cd10280">
    <property type="entry name" value="PQQ_mGDH"/>
    <property type="match status" value="1"/>
</dbReference>
<dbReference type="InterPro" id="IPR018391">
    <property type="entry name" value="PQQ_b-propeller_rpt"/>
</dbReference>
<reference evidence="12" key="1">
    <citation type="submission" date="2016-10" db="EMBL/GenBank/DDBJ databases">
        <authorList>
            <person name="Varghese N."/>
            <person name="Submissions S."/>
        </authorList>
    </citation>
    <scope>NUCLEOTIDE SEQUENCE [LARGE SCALE GENOMIC DNA]</scope>
    <source>
        <strain evidence="12">DSM 24536</strain>
    </source>
</reference>
<dbReference type="GO" id="GO:0020037">
    <property type="term" value="F:heme binding"/>
    <property type="evidence" value="ECO:0007669"/>
    <property type="project" value="InterPro"/>
</dbReference>
<dbReference type="GO" id="GO:0048038">
    <property type="term" value="F:quinone binding"/>
    <property type="evidence" value="ECO:0007669"/>
    <property type="project" value="InterPro"/>
</dbReference>
<dbReference type="Proteomes" id="UP000199226">
    <property type="component" value="Unassembled WGS sequence"/>
</dbReference>
<dbReference type="SUPFAM" id="SSF50998">
    <property type="entry name" value="Quinoprotein alcohol dehydrogenase-like"/>
    <property type="match status" value="1"/>
</dbReference>
<dbReference type="RefSeq" id="WP_090704196.1">
    <property type="nucleotide sequence ID" value="NZ_FNHH01000011.1"/>
</dbReference>
<feature type="signal peptide" evidence="9">
    <location>
        <begin position="1"/>
        <end position="21"/>
    </location>
</feature>
<dbReference type="EMBL" id="FNHH01000011">
    <property type="protein sequence ID" value="SDM38216.1"/>
    <property type="molecule type" value="Genomic_DNA"/>
</dbReference>
<comment type="similarity">
    <text evidence="2">Belongs to the bacterial PQQ dehydrogenase family.</text>
</comment>
<dbReference type="OrthoDB" id="9794322at2"/>
<sequence>MKPIFLLALSAILFNSCSNSGSNDYSGWANYGGTKDANRYSSNDQINLENVSQLKEAWVFNTGDKDTANRSEMQCNPIVIDGILYVTSSKLKLFALDPATGKQKWVFDPTSNSEEKIGFGINRGLMYWQDEKGADKRIFYGAGSKLYAVNAVDGNPVNEFGTNGSIELKEGLDIPESQDGSLLLKTPGVIFKDLVILGMSLSEDADALPGHVRAFNVRTGKRQWIFHTIPQPGEFGYDSWEDKDAWKNIGGANNWTGMSLDEERGVVYVPTGTASPDFYGGTRKGSNLFANSIIALDAATGKYIWHYQVVHHDLWDRDLPAAPNLVTVNNNGKNIDALAQITKQGYVYLLDRTNGKPIFPIPEVPVPQEALPGEKPWPTQPIPTLPESFSRQKFGPEDVSDLSPETHKELMERYVKIKNRAQFTPPSKGGNWMFPDFGGGGEWGGAAVDMETKILYVNSNEVPSTQVMFDAPQTEGSGITPGRAVYNKHCISCHGPELKGSGTEYPSLLNLNKKYNVLQLSQIIQQGRNRMPSFKHVPESERKSLAAFLTGTEDRSKQQIAVVSTEANKKSQIPYIMKGYDRFVDKDGYPGIKPPWGTLNAVDLNSGKLLWKVPLGEYAELIKRGLGITGSRNYGGPVVTKGGLVFIAATPDEKIRAFDKNSGKMVWESKLPAAGFASPATYMINGKQFLVIACGGGKLGSKSGDSYVAFALPDTKSN</sequence>